<accession>A0ACB6F844</accession>
<comment type="caution">
    <text evidence="1">The sequence shown here is derived from an EMBL/GenBank/DDBJ whole genome shotgun (WGS) entry which is preliminary data.</text>
</comment>
<sequence length="300" mass="32550">MKLVYSNTVSPHSLEHIILGALVFGLLPAAAYLLLITPCHAQASNDSSLEDCYSHAVNSTGMVRLGPGSALDDPWYLSLTITDRRDPMYIYGSSATWQQLKGYLSVPSSLEGGQEGNQTDYCMYMLPPHDAASQEESGSCSGVLSDECIFAMQHNTPSMWNGECRQPSNLEEVCGSSAPFATSMPWNFTRTGCALTGLPHIDVPDDYRSYGPLPMSVLRGGDDRENFDLYDKNVREAVPMAFTIRDSGGDIEHRVLCLAPDNVVEGSRVPQSAAVHSVTKTSPEVALAVMALMFVSSAPW</sequence>
<dbReference type="Proteomes" id="UP000293547">
    <property type="component" value="Unassembled WGS sequence"/>
</dbReference>
<name>A0ACB6F844_9PLEO</name>
<dbReference type="EMBL" id="PDWZ02000013">
    <property type="protein sequence ID" value="KAB2100478.1"/>
    <property type="molecule type" value="Genomic_DNA"/>
</dbReference>
<proteinExistence type="predicted"/>
<evidence type="ECO:0000313" key="1">
    <source>
        <dbReference type="EMBL" id="KAB2100478.1"/>
    </source>
</evidence>
<evidence type="ECO:0000313" key="2">
    <source>
        <dbReference type="Proteomes" id="UP000293547"/>
    </source>
</evidence>
<gene>
    <name evidence="1" type="ORF">AG0111_0g11320</name>
</gene>
<protein>
    <submittedName>
        <fullName evidence="1">Uncharacterized protein</fullName>
    </submittedName>
</protein>
<keyword evidence="2" id="KW-1185">Reference proteome</keyword>
<reference evidence="1 2" key="1">
    <citation type="journal article" date="2019" name="bioRxiv">
        <title>Genomics, evolutionary history and diagnostics of the Alternaria alternata species group including apple and Asian pear pathotypes.</title>
        <authorList>
            <person name="Armitage A.D."/>
            <person name="Cockerton H.M."/>
            <person name="Sreenivasaprasad S."/>
            <person name="Woodhall J.W."/>
            <person name="Lane C.R."/>
            <person name="Harrison R.J."/>
            <person name="Clarkson J.P."/>
        </authorList>
    </citation>
    <scope>NUCLEOTIDE SEQUENCE [LARGE SCALE GENOMIC DNA]</scope>
    <source>
        <strain evidence="1 2">FERA 650</strain>
    </source>
</reference>
<organism evidence="1 2">
    <name type="scientific">Alternaria gaisen</name>
    <dbReference type="NCBI Taxonomy" id="167740"/>
    <lineage>
        <taxon>Eukaryota</taxon>
        <taxon>Fungi</taxon>
        <taxon>Dikarya</taxon>
        <taxon>Ascomycota</taxon>
        <taxon>Pezizomycotina</taxon>
        <taxon>Dothideomycetes</taxon>
        <taxon>Pleosporomycetidae</taxon>
        <taxon>Pleosporales</taxon>
        <taxon>Pleosporineae</taxon>
        <taxon>Pleosporaceae</taxon>
        <taxon>Alternaria</taxon>
        <taxon>Alternaria sect. Alternaria</taxon>
    </lineage>
</organism>